<gene>
    <name evidence="1" type="ORF">ENP94_06675</name>
    <name evidence="2" type="ORF">ENS16_02325</name>
</gene>
<organism evidence="1">
    <name type="scientific">candidate division WOR-3 bacterium</name>
    <dbReference type="NCBI Taxonomy" id="2052148"/>
    <lineage>
        <taxon>Bacteria</taxon>
        <taxon>Bacteria division WOR-3</taxon>
    </lineage>
</organism>
<dbReference type="Gene3D" id="3.40.140.10">
    <property type="entry name" value="Cytidine Deaminase, domain 2"/>
    <property type="match status" value="1"/>
</dbReference>
<proteinExistence type="predicted"/>
<comment type="caution">
    <text evidence="1">The sequence shown here is derived from an EMBL/GenBank/DDBJ whole genome shotgun (WGS) entry which is preliminary data.</text>
</comment>
<evidence type="ECO:0000313" key="1">
    <source>
        <dbReference type="EMBL" id="HEA87672.1"/>
    </source>
</evidence>
<sequence>MSIHPLVRFRAPILFEESAVRELCSFARRGYETKFKRETFGFLFGTINQEHRLVVRRACYYRGGEKSRTGITFRDWAMIRRVIRRRRELSSRLHLRYLGNFHSHVEIAGEVFKGLSPEDRESFLYDPMAIIETIVFIWAGPSKPNRSIAGTIVGFEPRTGYNYRIRVYAKRRSGIRQVRAKVIPSGVVVIY</sequence>
<evidence type="ECO:0000313" key="2">
    <source>
        <dbReference type="EMBL" id="HFJ53511.1"/>
    </source>
</evidence>
<accession>A0A7C1NC92</accession>
<dbReference type="EMBL" id="DSLG01000008">
    <property type="protein sequence ID" value="HEA87672.1"/>
    <property type="molecule type" value="Genomic_DNA"/>
</dbReference>
<evidence type="ECO:0008006" key="3">
    <source>
        <dbReference type="Google" id="ProtNLM"/>
    </source>
</evidence>
<dbReference type="AlphaFoldDB" id="A0A7C1NC92"/>
<dbReference type="EMBL" id="DSTU01000004">
    <property type="protein sequence ID" value="HFJ53511.1"/>
    <property type="molecule type" value="Genomic_DNA"/>
</dbReference>
<protein>
    <recommendedName>
        <fullName evidence="3">JAB domain-containing protein</fullName>
    </recommendedName>
</protein>
<name>A0A7C1NC92_UNCW3</name>
<reference evidence="1" key="1">
    <citation type="journal article" date="2020" name="mSystems">
        <title>Genome- and Community-Level Interaction Insights into Carbon Utilization and Element Cycling Functions of Hydrothermarchaeota in Hydrothermal Sediment.</title>
        <authorList>
            <person name="Zhou Z."/>
            <person name="Liu Y."/>
            <person name="Xu W."/>
            <person name="Pan J."/>
            <person name="Luo Z.H."/>
            <person name="Li M."/>
        </authorList>
    </citation>
    <scope>NUCLEOTIDE SEQUENCE [LARGE SCALE GENOMIC DNA]</scope>
    <source>
        <strain evidence="1">SpSt-265</strain>
        <strain evidence="2">SpSt-465</strain>
    </source>
</reference>